<dbReference type="PROSITE" id="PS01148">
    <property type="entry name" value="UPF0033"/>
    <property type="match status" value="1"/>
</dbReference>
<reference evidence="6 7" key="2">
    <citation type="submission" date="2019-05" db="EMBL/GenBank/DDBJ databases">
        <title>Genome evolution of the obligate endosymbiont Buchnera aphidicola.</title>
        <authorList>
            <person name="Moran N.A."/>
        </authorList>
    </citation>
    <scope>NUCLEOTIDE SEQUENCE [LARGE SCALE GENOMIC DNA]</scope>
    <source>
        <strain evidence="6 7">Hta</strain>
    </source>
</reference>
<feature type="domain" description="UPF0033" evidence="5">
    <location>
        <begin position="9"/>
        <end position="33"/>
    </location>
</feature>
<keyword evidence="6" id="KW-0808">Transferase</keyword>
<dbReference type="Gene3D" id="3.30.110.40">
    <property type="entry name" value="TusA-like domain"/>
    <property type="match status" value="1"/>
</dbReference>
<keyword evidence="3 4" id="KW-0819">tRNA processing</keyword>
<comment type="pathway">
    <text evidence="4">tRNA modification.</text>
</comment>
<dbReference type="Proteomes" id="UP000298773">
    <property type="component" value="Chromosome"/>
</dbReference>
<evidence type="ECO:0000313" key="6">
    <source>
        <dbReference type="EMBL" id="QCI21732.1"/>
    </source>
</evidence>
<dbReference type="HAMAP" id="MF_00413">
    <property type="entry name" value="Thiourid_synth_A"/>
    <property type="match status" value="1"/>
</dbReference>
<dbReference type="EMBL" id="CP034873">
    <property type="protein sequence ID" value="QCI21732.1"/>
    <property type="molecule type" value="Genomic_DNA"/>
</dbReference>
<evidence type="ECO:0000256" key="3">
    <source>
        <dbReference type="ARBA" id="ARBA00022694"/>
    </source>
</evidence>
<accession>A0A4D6XV60</accession>
<sequence>MKKNNIIVLNLIGLRCPEPIMMIRKTIRKIQQNKKILVVSDDPSTKRDIPNFCYFMEHQLLENNIEHIPYHFLLKKGI</sequence>
<proteinExistence type="inferred from homology"/>
<evidence type="ECO:0000256" key="4">
    <source>
        <dbReference type="HAMAP-Rule" id="MF_00413"/>
    </source>
</evidence>
<dbReference type="GO" id="GO:0016740">
    <property type="term" value="F:transferase activity"/>
    <property type="evidence" value="ECO:0007669"/>
    <property type="project" value="UniProtKB-KW"/>
</dbReference>
<protein>
    <recommendedName>
        <fullName evidence="4">Sulfur carrier protein TusA</fullName>
    </recommendedName>
    <alternativeName>
        <fullName evidence="4">Sulfur mediator TusA</fullName>
    </alternativeName>
    <alternativeName>
        <fullName evidence="4">Sulfur transfer protein TusA</fullName>
    </alternativeName>
    <alternativeName>
        <fullName evidence="4">tRNA 2-thiouridine synthesizing protein A</fullName>
    </alternativeName>
</protein>
<dbReference type="InterPro" id="IPR036868">
    <property type="entry name" value="TusA-like_sf"/>
</dbReference>
<dbReference type="GO" id="GO:0005737">
    <property type="term" value="C:cytoplasm"/>
    <property type="evidence" value="ECO:0007669"/>
    <property type="project" value="UniProtKB-SubCell"/>
</dbReference>
<feature type="active site" description="Cysteine persulfide intermediate" evidence="4">
    <location>
        <position position="16"/>
    </location>
</feature>
<evidence type="ECO:0000256" key="2">
    <source>
        <dbReference type="ARBA" id="ARBA00022490"/>
    </source>
</evidence>
<evidence type="ECO:0000313" key="7">
    <source>
        <dbReference type="Proteomes" id="UP000298773"/>
    </source>
</evidence>
<evidence type="ECO:0000256" key="1">
    <source>
        <dbReference type="ARBA" id="ARBA00008984"/>
    </source>
</evidence>
<comment type="similarity">
    <text evidence="1 4">Belongs to the sulfur carrier protein TusA family.</text>
</comment>
<comment type="subcellular location">
    <subcellularLocation>
        <location evidence="4">Cytoplasm</location>
    </subcellularLocation>
</comment>
<name>A0A4D6XV60_9GAMM</name>
<dbReference type="GO" id="GO:0097163">
    <property type="term" value="F:sulfur carrier activity"/>
    <property type="evidence" value="ECO:0007669"/>
    <property type="project" value="UniProtKB-UniRule"/>
</dbReference>
<dbReference type="InterPro" id="IPR001455">
    <property type="entry name" value="TusA-like"/>
</dbReference>
<dbReference type="RefSeq" id="WP_158356702.1">
    <property type="nucleotide sequence ID" value="NZ_CP034873.1"/>
</dbReference>
<keyword evidence="2 4" id="KW-0963">Cytoplasm</keyword>
<dbReference type="OrthoDB" id="9797352at2"/>
<dbReference type="InterPro" id="IPR022931">
    <property type="entry name" value="Sulphur_carrier_TusA"/>
</dbReference>
<dbReference type="PANTHER" id="PTHR33279">
    <property type="entry name" value="SULFUR CARRIER PROTEIN YEDF-RELATED"/>
    <property type="match status" value="1"/>
</dbReference>
<dbReference type="SUPFAM" id="SSF64307">
    <property type="entry name" value="SirA-like"/>
    <property type="match status" value="1"/>
</dbReference>
<reference evidence="6 7" key="1">
    <citation type="submission" date="2018-12" db="EMBL/GenBank/DDBJ databases">
        <authorList>
            <person name="Chong R.A."/>
        </authorList>
    </citation>
    <scope>NUCLEOTIDE SEQUENCE [LARGE SCALE GENOMIC DNA]</scope>
    <source>
        <strain evidence="6 7">Hta</strain>
    </source>
</reference>
<gene>
    <name evidence="4 6" type="primary">tusA</name>
    <name evidence="6" type="ORF">D9V69_02230</name>
</gene>
<comment type="subunit">
    <text evidence="4">Interacts with IscS.</text>
</comment>
<evidence type="ECO:0000259" key="5">
    <source>
        <dbReference type="PROSITE" id="PS01148"/>
    </source>
</evidence>
<dbReference type="GO" id="GO:0002143">
    <property type="term" value="P:tRNA wobble position uridine thiolation"/>
    <property type="evidence" value="ECO:0007669"/>
    <property type="project" value="InterPro"/>
</dbReference>
<dbReference type="NCBIfam" id="NF001423">
    <property type="entry name" value="PRK00299.1"/>
    <property type="match status" value="1"/>
</dbReference>
<organism evidence="6 7">
    <name type="scientific">Buchnera aphidicola</name>
    <name type="common">Hyadaphis tataricae</name>
    <dbReference type="NCBI Taxonomy" id="1241859"/>
    <lineage>
        <taxon>Bacteria</taxon>
        <taxon>Pseudomonadati</taxon>
        <taxon>Pseudomonadota</taxon>
        <taxon>Gammaproteobacteria</taxon>
        <taxon>Enterobacterales</taxon>
        <taxon>Erwiniaceae</taxon>
        <taxon>Buchnera</taxon>
    </lineage>
</organism>
<comment type="function">
    <text evidence="4">Sulfur carrier protein involved in sulfur trafficking in the cell. Part of a sulfur-relay system required for 2-thiolation during synthesis of 2-thiouridine of the modified wobble base 5-methylaminomethyl-2-thiouridine (mnm(5)s(2)U) in tRNA. Interacts with IscS and stimulates its cysteine desulfurase activity. Accepts an activated sulfur from IscS, which is then transferred to TusD, and thus determines the direction of sulfur flow from IscS to 2-thiouridine formation. Also appears to be involved in sulfur transfer for the biosynthesis of molybdopterin.</text>
</comment>
<dbReference type="AlphaFoldDB" id="A0A4D6XV60"/>
<dbReference type="PANTHER" id="PTHR33279:SF2">
    <property type="entry name" value="SULFUR CARRIER PROTEIN TUSA"/>
    <property type="match status" value="1"/>
</dbReference>
<dbReference type="Pfam" id="PF01206">
    <property type="entry name" value="TusA"/>
    <property type="match status" value="1"/>
</dbReference>